<feature type="region of interest" description="Disordered" evidence="1">
    <location>
        <begin position="118"/>
        <end position="187"/>
    </location>
</feature>
<dbReference type="EMBL" id="MNAD01001354">
    <property type="protein sequence ID" value="OJT06063.1"/>
    <property type="molecule type" value="Genomic_DNA"/>
</dbReference>
<evidence type="ECO:0000256" key="1">
    <source>
        <dbReference type="SAM" id="MobiDB-lite"/>
    </source>
</evidence>
<feature type="compositionally biased region" description="Basic and acidic residues" evidence="1">
    <location>
        <begin position="169"/>
        <end position="185"/>
    </location>
</feature>
<accession>A0A1M2VEV8</accession>
<organism evidence="2 3">
    <name type="scientific">Trametes pubescens</name>
    <name type="common">White-rot fungus</name>
    <dbReference type="NCBI Taxonomy" id="154538"/>
    <lineage>
        <taxon>Eukaryota</taxon>
        <taxon>Fungi</taxon>
        <taxon>Dikarya</taxon>
        <taxon>Basidiomycota</taxon>
        <taxon>Agaricomycotina</taxon>
        <taxon>Agaricomycetes</taxon>
        <taxon>Polyporales</taxon>
        <taxon>Polyporaceae</taxon>
        <taxon>Trametes</taxon>
    </lineage>
</organism>
<proteinExistence type="predicted"/>
<dbReference type="OMA" id="HTPAGHG"/>
<name>A0A1M2VEV8_TRAPU</name>
<gene>
    <name evidence="2" type="ORF">TRAPUB_3091</name>
</gene>
<feature type="region of interest" description="Disordered" evidence="1">
    <location>
        <begin position="1"/>
        <end position="53"/>
    </location>
</feature>
<dbReference type="AlphaFoldDB" id="A0A1M2VEV8"/>
<evidence type="ECO:0000313" key="2">
    <source>
        <dbReference type="EMBL" id="OJT06063.1"/>
    </source>
</evidence>
<feature type="compositionally biased region" description="Low complexity" evidence="1">
    <location>
        <begin position="231"/>
        <end position="244"/>
    </location>
</feature>
<sequence length="296" mass="31450">SEDVMSDSASSSGGSGTFSPLSAASSRTSMDEGEMLEEKDKHTPAGHGSSLWSSITGVASNLTISVSKALATNVAAYSGEVTPVGGESRLTRAMKAYHIEKARDPADLPEWLFDERERGVRGHQTSPAPRSQELEVPTTEPVALSRSMTTARRDEVPMPPRIVRGPTLADRRANENNAGSEEHVTKSMARLRALRDAKRNAKVHFHGGDEDEEDLQPARPVAPERPERSSARPAPAFAAYGASAPIPPPARNVPVSTQPPERPRGMPAPLGAGAPLGGRGRQPRMGLPSGVRPVRA</sequence>
<dbReference type="OrthoDB" id="2683368at2759"/>
<feature type="non-terminal residue" evidence="2">
    <location>
        <position position="1"/>
    </location>
</feature>
<dbReference type="Proteomes" id="UP000184267">
    <property type="component" value="Unassembled WGS sequence"/>
</dbReference>
<comment type="caution">
    <text evidence="2">The sequence shown here is derived from an EMBL/GenBank/DDBJ whole genome shotgun (WGS) entry which is preliminary data.</text>
</comment>
<feature type="compositionally biased region" description="Low complexity" evidence="1">
    <location>
        <begin position="1"/>
        <end position="22"/>
    </location>
</feature>
<protein>
    <submittedName>
        <fullName evidence="2">Uncharacterized protein</fullName>
    </submittedName>
</protein>
<evidence type="ECO:0000313" key="3">
    <source>
        <dbReference type="Proteomes" id="UP000184267"/>
    </source>
</evidence>
<feature type="region of interest" description="Disordered" evidence="1">
    <location>
        <begin position="204"/>
        <end position="296"/>
    </location>
</feature>
<reference evidence="2 3" key="1">
    <citation type="submission" date="2016-10" db="EMBL/GenBank/DDBJ databases">
        <title>Genome sequence of the basidiomycete white-rot fungus Trametes pubescens.</title>
        <authorList>
            <person name="Makela M.R."/>
            <person name="Granchi Z."/>
            <person name="Peng M."/>
            <person name="De Vries R.P."/>
            <person name="Grigoriev I."/>
            <person name="Riley R."/>
            <person name="Hilden K."/>
        </authorList>
    </citation>
    <scope>NUCLEOTIDE SEQUENCE [LARGE SCALE GENOMIC DNA]</scope>
    <source>
        <strain evidence="2 3">FBCC735</strain>
    </source>
</reference>
<keyword evidence="3" id="KW-1185">Reference proteome</keyword>